<keyword evidence="2" id="KW-1185">Reference proteome</keyword>
<accession>A0A9D4CNS6</accession>
<evidence type="ECO:0000313" key="2">
    <source>
        <dbReference type="Proteomes" id="UP000828390"/>
    </source>
</evidence>
<proteinExistence type="predicted"/>
<gene>
    <name evidence="1" type="ORF">DPMN_054373</name>
</gene>
<evidence type="ECO:0000313" key="1">
    <source>
        <dbReference type="EMBL" id="KAH3728417.1"/>
    </source>
</evidence>
<reference evidence="1" key="1">
    <citation type="journal article" date="2019" name="bioRxiv">
        <title>The Genome of the Zebra Mussel, Dreissena polymorpha: A Resource for Invasive Species Research.</title>
        <authorList>
            <person name="McCartney M.A."/>
            <person name="Auch B."/>
            <person name="Kono T."/>
            <person name="Mallez S."/>
            <person name="Zhang Y."/>
            <person name="Obille A."/>
            <person name="Becker A."/>
            <person name="Abrahante J.E."/>
            <person name="Garbe J."/>
            <person name="Badalamenti J.P."/>
            <person name="Herman A."/>
            <person name="Mangelson H."/>
            <person name="Liachko I."/>
            <person name="Sullivan S."/>
            <person name="Sone E.D."/>
            <person name="Koren S."/>
            <person name="Silverstein K.A.T."/>
            <person name="Beckman K.B."/>
            <person name="Gohl D.M."/>
        </authorList>
    </citation>
    <scope>NUCLEOTIDE SEQUENCE</scope>
    <source>
        <strain evidence="1">Duluth1</strain>
        <tissue evidence="1">Whole animal</tissue>
    </source>
</reference>
<name>A0A9D4CNS6_DREPO</name>
<comment type="caution">
    <text evidence="1">The sequence shown here is derived from an EMBL/GenBank/DDBJ whole genome shotgun (WGS) entry which is preliminary data.</text>
</comment>
<organism evidence="1 2">
    <name type="scientific">Dreissena polymorpha</name>
    <name type="common">Zebra mussel</name>
    <name type="synonym">Mytilus polymorpha</name>
    <dbReference type="NCBI Taxonomy" id="45954"/>
    <lineage>
        <taxon>Eukaryota</taxon>
        <taxon>Metazoa</taxon>
        <taxon>Spiralia</taxon>
        <taxon>Lophotrochozoa</taxon>
        <taxon>Mollusca</taxon>
        <taxon>Bivalvia</taxon>
        <taxon>Autobranchia</taxon>
        <taxon>Heteroconchia</taxon>
        <taxon>Euheterodonta</taxon>
        <taxon>Imparidentia</taxon>
        <taxon>Neoheterodontei</taxon>
        <taxon>Myida</taxon>
        <taxon>Dreissenoidea</taxon>
        <taxon>Dreissenidae</taxon>
        <taxon>Dreissena</taxon>
    </lineage>
</organism>
<reference evidence="1" key="2">
    <citation type="submission" date="2020-11" db="EMBL/GenBank/DDBJ databases">
        <authorList>
            <person name="McCartney M.A."/>
            <person name="Auch B."/>
            <person name="Kono T."/>
            <person name="Mallez S."/>
            <person name="Becker A."/>
            <person name="Gohl D.M."/>
            <person name="Silverstein K.A.T."/>
            <person name="Koren S."/>
            <person name="Bechman K.B."/>
            <person name="Herman A."/>
            <person name="Abrahante J.E."/>
            <person name="Garbe J."/>
        </authorList>
    </citation>
    <scope>NUCLEOTIDE SEQUENCE</scope>
    <source>
        <strain evidence="1">Duluth1</strain>
        <tissue evidence="1">Whole animal</tissue>
    </source>
</reference>
<protein>
    <submittedName>
        <fullName evidence="1">Uncharacterized protein</fullName>
    </submittedName>
</protein>
<dbReference type="AlphaFoldDB" id="A0A9D4CNS6"/>
<sequence>MDDTDWMSTPITDPEEIKKNGNLMRIKMELMTMDIQREFCRALEEEEDGRNFRWINGLKKRVVVVELPAYCKTAACLRKLASISPSSLAA</sequence>
<dbReference type="Proteomes" id="UP000828390">
    <property type="component" value="Unassembled WGS sequence"/>
</dbReference>
<dbReference type="EMBL" id="JAIWYP010000012">
    <property type="protein sequence ID" value="KAH3728417.1"/>
    <property type="molecule type" value="Genomic_DNA"/>
</dbReference>